<evidence type="ECO:0000256" key="1">
    <source>
        <dbReference type="ARBA" id="ARBA00005582"/>
    </source>
</evidence>
<protein>
    <recommendedName>
        <fullName evidence="3">Nudix hydrolase domain-containing protein</fullName>
    </recommendedName>
</protein>
<keyword evidence="2" id="KW-0378">Hydrolase</keyword>
<reference evidence="4 5" key="1">
    <citation type="submission" date="2024-03" db="EMBL/GenBank/DDBJ databases">
        <title>Adaptation during the transition from Ophiocordyceps entomopathogen to insect associate is accompanied by gene loss and intensified selection.</title>
        <authorList>
            <person name="Ward C.M."/>
            <person name="Onetto C.A."/>
            <person name="Borneman A.R."/>
        </authorList>
    </citation>
    <scope>NUCLEOTIDE SEQUENCE [LARGE SCALE GENOMIC DNA]</scope>
    <source>
        <strain evidence="4">AWRI1</strain>
        <tissue evidence="4">Single Adult Female</tissue>
    </source>
</reference>
<proteinExistence type="inferred from homology"/>
<dbReference type="Gene3D" id="3.90.79.10">
    <property type="entry name" value="Nucleoside Triphosphate Pyrophosphohydrolase"/>
    <property type="match status" value="1"/>
</dbReference>
<dbReference type="Proteomes" id="UP001367676">
    <property type="component" value="Unassembled WGS sequence"/>
</dbReference>
<keyword evidence="5" id="KW-1185">Reference proteome</keyword>
<comment type="similarity">
    <text evidence="1">Belongs to the Nudix hydrolase family.</text>
</comment>
<dbReference type="InterPro" id="IPR000086">
    <property type="entry name" value="NUDIX_hydrolase_dom"/>
</dbReference>
<dbReference type="SUPFAM" id="SSF55811">
    <property type="entry name" value="Nudix"/>
    <property type="match status" value="1"/>
</dbReference>
<dbReference type="GO" id="GO:0051287">
    <property type="term" value="F:NAD binding"/>
    <property type="evidence" value="ECO:0007669"/>
    <property type="project" value="TreeGrafter"/>
</dbReference>
<dbReference type="InterPro" id="IPR020084">
    <property type="entry name" value="NUDIX_hydrolase_CS"/>
</dbReference>
<dbReference type="PANTHER" id="PTHR13994">
    <property type="entry name" value="NUDIX HYDROLASE RELATED"/>
    <property type="match status" value="1"/>
</dbReference>
<dbReference type="AlphaFoldDB" id="A0AAN9TPL0"/>
<dbReference type="InterPro" id="IPR003293">
    <property type="entry name" value="Nudix_hydrolase6-like"/>
</dbReference>
<dbReference type="PANTHER" id="PTHR13994:SF13">
    <property type="entry name" value="FI03680P"/>
    <property type="match status" value="1"/>
</dbReference>
<evidence type="ECO:0000313" key="5">
    <source>
        <dbReference type="Proteomes" id="UP001367676"/>
    </source>
</evidence>
<dbReference type="PROSITE" id="PS00893">
    <property type="entry name" value="NUDIX_BOX"/>
    <property type="match status" value="1"/>
</dbReference>
<evidence type="ECO:0000256" key="2">
    <source>
        <dbReference type="ARBA" id="ARBA00022801"/>
    </source>
</evidence>
<dbReference type="EMBL" id="JBBCAQ010000035">
    <property type="protein sequence ID" value="KAK7578083.1"/>
    <property type="molecule type" value="Genomic_DNA"/>
</dbReference>
<dbReference type="PROSITE" id="PS51462">
    <property type="entry name" value="NUDIX"/>
    <property type="match status" value="1"/>
</dbReference>
<dbReference type="GO" id="GO:0035529">
    <property type="term" value="F:NADH pyrophosphatase activity"/>
    <property type="evidence" value="ECO:0007669"/>
    <property type="project" value="TreeGrafter"/>
</dbReference>
<comment type="caution">
    <text evidence="4">The sequence shown here is derived from an EMBL/GenBank/DDBJ whole genome shotgun (WGS) entry which is preliminary data.</text>
</comment>
<dbReference type="InterPro" id="IPR015797">
    <property type="entry name" value="NUDIX_hydrolase-like_dom_sf"/>
</dbReference>
<feature type="domain" description="Nudix hydrolase" evidence="3">
    <location>
        <begin position="104"/>
        <end position="232"/>
    </location>
</feature>
<dbReference type="GO" id="GO:0047631">
    <property type="term" value="F:ADP-ribose diphosphatase activity"/>
    <property type="evidence" value="ECO:0007669"/>
    <property type="project" value="TreeGrafter"/>
</dbReference>
<dbReference type="InterPro" id="IPR040618">
    <property type="entry name" value="Pre-Nudix"/>
</dbReference>
<gene>
    <name evidence="4" type="ORF">V9T40_010288</name>
</gene>
<evidence type="ECO:0000313" key="4">
    <source>
        <dbReference type="EMBL" id="KAK7578083.1"/>
    </source>
</evidence>
<dbReference type="Gene3D" id="3.40.630.30">
    <property type="match status" value="1"/>
</dbReference>
<dbReference type="CDD" id="cd04670">
    <property type="entry name" value="NUDIX_ASFGF2_Nudt6"/>
    <property type="match status" value="1"/>
</dbReference>
<sequence length="264" mass="30328">MSINRLSTFKLSTDRFGGLIIHSKNESIQDASTFASKLLESIPQWSQMGTRIIWFHVSRKCSQWLPVLCENEFRFHHVSHDGDTVVMYRWLLKNKPSPVPPYAHTMVGVGGIVLNANEELLVVLQRFGAAETLKLPGGYVEPQEDLSDAAIREVEEETGVKTKFLSCVSFRHTHKANFDCSDLYFLVHLEPLTTAINENCDEVIDARWISIPDFLKHPQVNFLNRLFIETFLKNKQNEINIKKYDGSHTATREPYSFYHVQNKS</sequence>
<accession>A0AAN9TPL0</accession>
<organism evidence="4 5">
    <name type="scientific">Parthenolecanium corni</name>
    <dbReference type="NCBI Taxonomy" id="536013"/>
    <lineage>
        <taxon>Eukaryota</taxon>
        <taxon>Metazoa</taxon>
        <taxon>Ecdysozoa</taxon>
        <taxon>Arthropoda</taxon>
        <taxon>Hexapoda</taxon>
        <taxon>Insecta</taxon>
        <taxon>Pterygota</taxon>
        <taxon>Neoptera</taxon>
        <taxon>Paraneoptera</taxon>
        <taxon>Hemiptera</taxon>
        <taxon>Sternorrhyncha</taxon>
        <taxon>Coccoidea</taxon>
        <taxon>Coccidae</taxon>
        <taxon>Parthenolecanium</taxon>
    </lineage>
</organism>
<name>A0AAN9TPL0_9HEMI</name>
<evidence type="ECO:0000259" key="3">
    <source>
        <dbReference type="PROSITE" id="PS51462"/>
    </source>
</evidence>
<dbReference type="Pfam" id="PF18290">
    <property type="entry name" value="Nudix_hydro"/>
    <property type="match status" value="1"/>
</dbReference>
<dbReference type="Pfam" id="PF00293">
    <property type="entry name" value="NUDIX"/>
    <property type="match status" value="1"/>
</dbReference>